<keyword evidence="3" id="KW-1185">Reference proteome</keyword>
<dbReference type="STRING" id="1477437.SAMN05444682_11657"/>
<evidence type="ECO:0000256" key="1">
    <source>
        <dbReference type="SAM" id="Phobius"/>
    </source>
</evidence>
<evidence type="ECO:0000313" key="2">
    <source>
        <dbReference type="EMBL" id="SFJ92924.1"/>
    </source>
</evidence>
<dbReference type="Proteomes" id="UP000198670">
    <property type="component" value="Unassembled WGS sequence"/>
</dbReference>
<accession>A0A1I3VBT1</accession>
<keyword evidence="1" id="KW-0472">Membrane</keyword>
<feature type="transmembrane region" description="Helical" evidence="1">
    <location>
        <begin position="12"/>
        <end position="33"/>
    </location>
</feature>
<keyword evidence="1" id="KW-1133">Transmembrane helix</keyword>
<evidence type="ECO:0000313" key="3">
    <source>
        <dbReference type="Proteomes" id="UP000198670"/>
    </source>
</evidence>
<feature type="transmembrane region" description="Helical" evidence="1">
    <location>
        <begin position="115"/>
        <end position="132"/>
    </location>
</feature>
<dbReference type="OrthoDB" id="676158at2"/>
<proteinExistence type="predicted"/>
<reference evidence="2 3" key="1">
    <citation type="submission" date="2016-10" db="EMBL/GenBank/DDBJ databases">
        <authorList>
            <person name="de Groot N.N."/>
        </authorList>
    </citation>
    <scope>NUCLEOTIDE SEQUENCE [LARGE SCALE GENOMIC DNA]</scope>
    <source>
        <strain evidence="2 3">RK1</strain>
    </source>
</reference>
<feature type="transmembrane region" description="Helical" evidence="1">
    <location>
        <begin position="89"/>
        <end position="109"/>
    </location>
</feature>
<keyword evidence="1" id="KW-0812">Transmembrane</keyword>
<name>A0A1I3VBT1_9SPHI</name>
<dbReference type="RefSeq" id="WP_090632359.1">
    <property type="nucleotide sequence ID" value="NZ_FOQO01000016.1"/>
</dbReference>
<gene>
    <name evidence="2" type="ORF">SAMN05444682_11657</name>
</gene>
<organism evidence="2 3">
    <name type="scientific">Parapedobacter indicus</name>
    <dbReference type="NCBI Taxonomy" id="1477437"/>
    <lineage>
        <taxon>Bacteria</taxon>
        <taxon>Pseudomonadati</taxon>
        <taxon>Bacteroidota</taxon>
        <taxon>Sphingobacteriia</taxon>
        <taxon>Sphingobacteriales</taxon>
        <taxon>Sphingobacteriaceae</taxon>
        <taxon>Parapedobacter</taxon>
    </lineage>
</organism>
<dbReference type="EMBL" id="FOQO01000016">
    <property type="protein sequence ID" value="SFJ92924.1"/>
    <property type="molecule type" value="Genomic_DNA"/>
</dbReference>
<feature type="transmembrane region" description="Helical" evidence="1">
    <location>
        <begin position="62"/>
        <end position="82"/>
    </location>
</feature>
<sequence length="140" mass="15361">MKKMSPTAQILLRFALGVGFILPVLDRIGFLGAPDSANVSWGNWANFVAYTNTLMPYLPAKMASFFGLIATIGEALFGVLLIIGYKIRFAAYGSFVLTLIFAMSMLLFTGYRSPFNYSVFVVSFASLLLAVLEPEVKPKN</sequence>
<protein>
    <submittedName>
        <fullName evidence="2">DoxX protein</fullName>
    </submittedName>
</protein>
<dbReference type="AlphaFoldDB" id="A0A1I3VBT1"/>